<dbReference type="Gene3D" id="3.30.70.330">
    <property type="match status" value="6"/>
</dbReference>
<dbReference type="FunFam" id="3.30.70.330:FF:000738">
    <property type="entry name" value="RNA-binding motif protein 19"/>
    <property type="match status" value="1"/>
</dbReference>
<sequence>MSRLIVKNLPKVVNEQKLRNLFSQKGVITDLQLKYKDGKFRQFCFIGYENEESAKQAAEFFNDTFVGTSKIKVEICTALGDESKPKSWSKYAKDSSAFIKKQEKQQKNLDTDILNSVDEKKKKKSKIESIIGEYKDDPQFQEFMRSHAKDKLAWENDLSVTNKNEEKANESDNADVSLDEKLANQEISDADYMKELMGEKKEVTFEKKSKNLLKLYTIKVRNVPKKIKREEIKKFFRPSKAHSIRIPPNSNFCYVGFKLERDMKRALSKDKSFLKGKQIHVYEFTHQKDEKNDSNTHKLNPRWQEQEEKLNNEESICDSGKLFFRNLPYNVTEDDVQKLFEKYGRIVEVNVPIDSITRKIKGFGTVVFMMPEDAVRAYNELNGTLFNGRMFHILPGKANDKVETQENDEKNYKDKKRKELKKNASSAHNWNTLFMGANVVAELISKTYGKSKEEVLESTTGGSGAAVRLALGETQIVLDMKKFLESHGVRLESFDEDSTKRSKTVILAKNLPSGTYVEELQEKFSQFGVLEKIILPPSGVTCLIQFVDPSEARKAFKKLAYSKFKHLPLYLEWAPENVFRTEVEKKNEIVNNQTENAEENTKIVENNEEKEEIREKYNEEEDDTLPEDNTTLFIKNLSVETTEEKIKEVFKKIGKIHTVQIAKKKGTDGTSWTPFGYGFIQFKESAAADKALKTMQMIKIDEKNIELKRSDRTLNMPKHSITKSIKNKEQKGSTKIMVRNIPFQANVNEIRQLFQTFGELKAVRLPRKTGVDQHRGFGFIDFINKSDAKSAFEALHLSTHLYGRRLVLEWAATEEDISEIRKRTAESSTTGGSKAKRSKKALMKEEDFIKLENDNEDDDVNE</sequence>
<evidence type="ECO:0000313" key="11">
    <source>
        <dbReference type="Proteomes" id="UP001107558"/>
    </source>
</evidence>
<dbReference type="GO" id="GO:0003729">
    <property type="term" value="F:mRNA binding"/>
    <property type="evidence" value="ECO:0007669"/>
    <property type="project" value="TreeGrafter"/>
</dbReference>
<feature type="domain" description="RRM" evidence="9">
    <location>
        <begin position="504"/>
        <end position="576"/>
    </location>
</feature>
<keyword evidence="7" id="KW-0175">Coiled coil</keyword>
<dbReference type="GO" id="GO:0005730">
    <property type="term" value="C:nucleolus"/>
    <property type="evidence" value="ECO:0007669"/>
    <property type="project" value="TreeGrafter"/>
</dbReference>
<evidence type="ECO:0000256" key="5">
    <source>
        <dbReference type="ARBA" id="ARBA00023242"/>
    </source>
</evidence>
<reference evidence="10" key="1">
    <citation type="submission" date="2021-03" db="EMBL/GenBank/DDBJ databases">
        <title>Chromosome level genome of the anhydrobiotic midge Polypedilum vanderplanki.</title>
        <authorList>
            <person name="Yoshida Y."/>
            <person name="Kikawada T."/>
            <person name="Gusev O."/>
        </authorList>
    </citation>
    <scope>NUCLEOTIDE SEQUENCE</scope>
    <source>
        <strain evidence="10">NIAS01</strain>
        <tissue evidence="10">Whole body or cell culture</tissue>
    </source>
</reference>
<keyword evidence="5" id="KW-0539">Nucleus</keyword>
<dbReference type="Pfam" id="PF00076">
    <property type="entry name" value="RRM_1"/>
    <property type="match status" value="6"/>
</dbReference>
<dbReference type="EMBL" id="JADBJN010000001">
    <property type="protein sequence ID" value="KAG5681099.1"/>
    <property type="molecule type" value="Genomic_DNA"/>
</dbReference>
<dbReference type="InterPro" id="IPR051945">
    <property type="entry name" value="RRM_MRD1_RNA_proc_ribogen"/>
</dbReference>
<evidence type="ECO:0000256" key="6">
    <source>
        <dbReference type="PROSITE-ProRule" id="PRU00176"/>
    </source>
</evidence>
<dbReference type="InterPro" id="IPR034421">
    <property type="entry name" value="RBM19_RRM6"/>
</dbReference>
<dbReference type="PANTHER" id="PTHR48039">
    <property type="entry name" value="RNA-BINDING MOTIF PROTEIN 14B"/>
    <property type="match status" value="1"/>
</dbReference>
<evidence type="ECO:0000256" key="7">
    <source>
        <dbReference type="SAM" id="Coils"/>
    </source>
</evidence>
<feature type="region of interest" description="Disordered" evidence="8">
    <location>
        <begin position="820"/>
        <end position="841"/>
    </location>
</feature>
<evidence type="ECO:0000256" key="1">
    <source>
        <dbReference type="ARBA" id="ARBA00004123"/>
    </source>
</evidence>
<keyword evidence="11" id="KW-1185">Reference proteome</keyword>
<comment type="caution">
    <text evidence="10">The sequence shown here is derived from an EMBL/GenBank/DDBJ whole genome shotgun (WGS) entry which is preliminary data.</text>
</comment>
<feature type="domain" description="RRM" evidence="9">
    <location>
        <begin position="734"/>
        <end position="813"/>
    </location>
</feature>
<feature type="domain" description="RRM" evidence="9">
    <location>
        <begin position="630"/>
        <end position="712"/>
    </location>
</feature>
<dbReference type="OrthoDB" id="439639at2759"/>
<dbReference type="InterPro" id="IPR035979">
    <property type="entry name" value="RBD_domain_sf"/>
</dbReference>
<dbReference type="PROSITE" id="PS50102">
    <property type="entry name" value="RRM"/>
    <property type="match status" value="6"/>
</dbReference>
<dbReference type="Proteomes" id="UP001107558">
    <property type="component" value="Chromosome 1"/>
</dbReference>
<accession>A0A9J6CH47</accession>
<dbReference type="FunFam" id="3.30.70.330:FF:000277">
    <property type="entry name" value="RNA binding motif protein 19"/>
    <property type="match status" value="1"/>
</dbReference>
<dbReference type="InterPro" id="IPR012677">
    <property type="entry name" value="Nucleotide-bd_a/b_plait_sf"/>
</dbReference>
<keyword evidence="4 6" id="KW-0694">RNA-binding</keyword>
<proteinExistence type="inferred from homology"/>
<dbReference type="SUPFAM" id="SSF54928">
    <property type="entry name" value="RNA-binding domain, RBD"/>
    <property type="match status" value="5"/>
</dbReference>
<gene>
    <name evidence="10" type="ORF">PVAND_010565</name>
</gene>
<feature type="domain" description="RRM" evidence="9">
    <location>
        <begin position="216"/>
        <end position="286"/>
    </location>
</feature>
<dbReference type="AlphaFoldDB" id="A0A9J6CH47"/>
<feature type="domain" description="RRM" evidence="9">
    <location>
        <begin position="320"/>
        <end position="398"/>
    </location>
</feature>
<name>A0A9J6CH47_POLVA</name>
<comment type="subcellular location">
    <subcellularLocation>
        <location evidence="1">Nucleus</location>
    </subcellularLocation>
</comment>
<dbReference type="PANTHER" id="PTHR48039:SF5">
    <property type="entry name" value="RNA-BINDING PROTEIN 28"/>
    <property type="match status" value="1"/>
</dbReference>
<evidence type="ECO:0000256" key="3">
    <source>
        <dbReference type="ARBA" id="ARBA00022737"/>
    </source>
</evidence>
<evidence type="ECO:0000259" key="9">
    <source>
        <dbReference type="PROSITE" id="PS50102"/>
    </source>
</evidence>
<evidence type="ECO:0000256" key="4">
    <source>
        <dbReference type="ARBA" id="ARBA00022884"/>
    </source>
</evidence>
<evidence type="ECO:0000313" key="10">
    <source>
        <dbReference type="EMBL" id="KAG5681099.1"/>
    </source>
</evidence>
<dbReference type="InterPro" id="IPR000504">
    <property type="entry name" value="RRM_dom"/>
</dbReference>
<comment type="similarity">
    <text evidence="2">Belongs to the RRM MRD1 family.</text>
</comment>
<organism evidence="10 11">
    <name type="scientific">Polypedilum vanderplanki</name>
    <name type="common">Sleeping chironomid midge</name>
    <dbReference type="NCBI Taxonomy" id="319348"/>
    <lineage>
        <taxon>Eukaryota</taxon>
        <taxon>Metazoa</taxon>
        <taxon>Ecdysozoa</taxon>
        <taxon>Arthropoda</taxon>
        <taxon>Hexapoda</taxon>
        <taxon>Insecta</taxon>
        <taxon>Pterygota</taxon>
        <taxon>Neoptera</taxon>
        <taxon>Endopterygota</taxon>
        <taxon>Diptera</taxon>
        <taxon>Nematocera</taxon>
        <taxon>Chironomoidea</taxon>
        <taxon>Chironomidae</taxon>
        <taxon>Chironominae</taxon>
        <taxon>Polypedilum</taxon>
        <taxon>Polypedilum</taxon>
    </lineage>
</organism>
<feature type="domain" description="RRM" evidence="9">
    <location>
        <begin position="2"/>
        <end position="78"/>
    </location>
</feature>
<dbReference type="SMART" id="SM00360">
    <property type="entry name" value="RRM"/>
    <property type="match status" value="6"/>
</dbReference>
<dbReference type="CDD" id="cd12571">
    <property type="entry name" value="RRM6_RBM19"/>
    <property type="match status" value="1"/>
</dbReference>
<evidence type="ECO:0000256" key="8">
    <source>
        <dbReference type="SAM" id="MobiDB-lite"/>
    </source>
</evidence>
<keyword evidence="3" id="KW-0677">Repeat</keyword>
<evidence type="ECO:0000256" key="2">
    <source>
        <dbReference type="ARBA" id="ARBA00008033"/>
    </source>
</evidence>
<protein>
    <recommendedName>
        <fullName evidence="9">RRM domain-containing protein</fullName>
    </recommendedName>
</protein>
<feature type="coiled-coil region" evidence="7">
    <location>
        <begin position="580"/>
        <end position="623"/>
    </location>
</feature>